<name>A0A3R5U3S9_9CLOT</name>
<dbReference type="InterPro" id="IPR011701">
    <property type="entry name" value="MFS"/>
</dbReference>
<dbReference type="InterPro" id="IPR036259">
    <property type="entry name" value="MFS_trans_sf"/>
</dbReference>
<reference evidence="9 10" key="1">
    <citation type="submission" date="2018-01" db="EMBL/GenBank/DDBJ databases">
        <title>Genome Sequencing and Assembly of Anaerobacter polyendosporus strain CT4.</title>
        <authorList>
            <person name="Tachaapaikoon C."/>
            <person name="Sutheeworapong S."/>
            <person name="Jenjaroenpun P."/>
            <person name="Wongsurawat T."/>
            <person name="Nookeaw I."/>
            <person name="Cheawchanlertfa P."/>
            <person name="Kosugi A."/>
            <person name="Cheevadhanarak S."/>
            <person name="Ratanakhanokchai K."/>
        </authorList>
    </citation>
    <scope>NUCLEOTIDE SEQUENCE [LARGE SCALE GENOMIC DNA]</scope>
    <source>
        <strain evidence="9 10">CT4</strain>
    </source>
</reference>
<dbReference type="AlphaFoldDB" id="A0A3R5U3S9"/>
<accession>A0A3R5U3S9</accession>
<proteinExistence type="predicted"/>
<dbReference type="PRINTS" id="PR01988">
    <property type="entry name" value="EXPORTERBACE"/>
</dbReference>
<dbReference type="CDD" id="cd06173">
    <property type="entry name" value="MFS_MefA_like"/>
    <property type="match status" value="1"/>
</dbReference>
<organism evidence="9 10">
    <name type="scientific">Clostridium manihotivorum</name>
    <dbReference type="NCBI Taxonomy" id="2320868"/>
    <lineage>
        <taxon>Bacteria</taxon>
        <taxon>Bacillati</taxon>
        <taxon>Bacillota</taxon>
        <taxon>Clostridia</taxon>
        <taxon>Eubacteriales</taxon>
        <taxon>Clostridiaceae</taxon>
        <taxon>Clostridium</taxon>
    </lineage>
</organism>
<evidence type="ECO:0000256" key="3">
    <source>
        <dbReference type="ARBA" id="ARBA00022475"/>
    </source>
</evidence>
<keyword evidence="2" id="KW-0813">Transport</keyword>
<dbReference type="InterPro" id="IPR020846">
    <property type="entry name" value="MFS_dom"/>
</dbReference>
<feature type="transmembrane region" description="Helical" evidence="7">
    <location>
        <begin position="64"/>
        <end position="88"/>
    </location>
</feature>
<dbReference type="SUPFAM" id="SSF103473">
    <property type="entry name" value="MFS general substrate transporter"/>
    <property type="match status" value="1"/>
</dbReference>
<dbReference type="PANTHER" id="PTHR43266">
    <property type="entry name" value="MACROLIDE-EFFLUX PROTEIN"/>
    <property type="match status" value="1"/>
</dbReference>
<dbReference type="GO" id="GO:0005886">
    <property type="term" value="C:plasma membrane"/>
    <property type="evidence" value="ECO:0007669"/>
    <property type="project" value="UniProtKB-SubCell"/>
</dbReference>
<keyword evidence="10" id="KW-1185">Reference proteome</keyword>
<feature type="transmembrane region" description="Helical" evidence="7">
    <location>
        <begin position="276"/>
        <end position="296"/>
    </location>
</feature>
<evidence type="ECO:0000256" key="4">
    <source>
        <dbReference type="ARBA" id="ARBA00022692"/>
    </source>
</evidence>
<comment type="subcellular location">
    <subcellularLocation>
        <location evidence="1">Cell membrane</location>
        <topology evidence="1">Multi-pass membrane protein</topology>
    </subcellularLocation>
</comment>
<dbReference type="EMBL" id="CP025746">
    <property type="protein sequence ID" value="QAA30910.1"/>
    <property type="molecule type" value="Genomic_DNA"/>
</dbReference>
<evidence type="ECO:0000313" key="9">
    <source>
        <dbReference type="EMBL" id="QAA30910.1"/>
    </source>
</evidence>
<dbReference type="GO" id="GO:0022857">
    <property type="term" value="F:transmembrane transporter activity"/>
    <property type="evidence" value="ECO:0007669"/>
    <property type="project" value="InterPro"/>
</dbReference>
<evidence type="ECO:0000256" key="2">
    <source>
        <dbReference type="ARBA" id="ARBA00022448"/>
    </source>
</evidence>
<evidence type="ECO:0000256" key="5">
    <source>
        <dbReference type="ARBA" id="ARBA00022989"/>
    </source>
</evidence>
<keyword evidence="3" id="KW-1003">Cell membrane</keyword>
<evidence type="ECO:0000259" key="8">
    <source>
        <dbReference type="PROSITE" id="PS50850"/>
    </source>
</evidence>
<feature type="domain" description="Major facilitator superfamily (MFS) profile" evidence="8">
    <location>
        <begin position="30"/>
        <end position="417"/>
    </location>
</feature>
<evidence type="ECO:0000256" key="7">
    <source>
        <dbReference type="SAM" id="Phobius"/>
    </source>
</evidence>
<keyword evidence="4 7" id="KW-0812">Transmembrane</keyword>
<dbReference type="Pfam" id="PF07690">
    <property type="entry name" value="MFS_1"/>
    <property type="match status" value="1"/>
</dbReference>
<evidence type="ECO:0000256" key="6">
    <source>
        <dbReference type="ARBA" id="ARBA00023136"/>
    </source>
</evidence>
<evidence type="ECO:0000256" key="1">
    <source>
        <dbReference type="ARBA" id="ARBA00004651"/>
    </source>
</evidence>
<gene>
    <name evidence="9" type="ORF">C1I91_04095</name>
</gene>
<dbReference type="Gene3D" id="1.20.1250.20">
    <property type="entry name" value="MFS general substrate transporter like domains"/>
    <property type="match status" value="1"/>
</dbReference>
<feature type="transmembrane region" description="Helical" evidence="7">
    <location>
        <begin position="95"/>
        <end position="116"/>
    </location>
</feature>
<feature type="transmembrane region" description="Helical" evidence="7">
    <location>
        <begin position="303"/>
        <end position="321"/>
    </location>
</feature>
<dbReference type="KEGG" id="cmah:C1I91_04095"/>
<feature type="transmembrane region" description="Helical" evidence="7">
    <location>
        <begin position="364"/>
        <end position="389"/>
    </location>
</feature>
<feature type="transmembrane region" description="Helical" evidence="7">
    <location>
        <begin position="122"/>
        <end position="147"/>
    </location>
</feature>
<dbReference type="OrthoDB" id="9775268at2"/>
<dbReference type="PROSITE" id="PS50850">
    <property type="entry name" value="MFS"/>
    <property type="match status" value="1"/>
</dbReference>
<feature type="transmembrane region" description="Helical" evidence="7">
    <location>
        <begin position="395"/>
        <end position="413"/>
    </location>
</feature>
<protein>
    <submittedName>
        <fullName evidence="9">MFS transporter</fullName>
    </submittedName>
</protein>
<dbReference type="PANTHER" id="PTHR43266:SF2">
    <property type="entry name" value="MAJOR FACILITATOR SUPERFAMILY (MFS) PROFILE DOMAIN-CONTAINING PROTEIN"/>
    <property type="match status" value="1"/>
</dbReference>
<evidence type="ECO:0000313" key="10">
    <source>
        <dbReference type="Proteomes" id="UP000286268"/>
    </source>
</evidence>
<dbReference type="InterPro" id="IPR022324">
    <property type="entry name" value="Bacilysin_exporter_BacE_put"/>
</dbReference>
<feature type="transmembrane region" description="Helical" evidence="7">
    <location>
        <begin position="327"/>
        <end position="344"/>
    </location>
</feature>
<dbReference type="Proteomes" id="UP000286268">
    <property type="component" value="Chromosome"/>
</dbReference>
<sequence length="433" mass="46870">MMSEEVREIQSSETTEENSLDRVEKLWNKNFFLLWQGQLVSCFGDAIYEIALGFWVLAVTGSSALMGTIMAITMIPRIIISPFAGVLIDRANRKVIILLSDFIRGAAIILVGVAIYKGAGAVWMVMLAGILLGICSAFFGPSISSVMPDIVPKSRLLQANSSYQMSTTGANLVGTMSGGAIFAILGAPIMFILNGFSYLFSGFMELFLKVPKVIHKKEKANFKEDFIDGLSFSVKFSGLRNIIVLACVINFFSQVGIVLIMPYFNSTPGLDAKKYGIAMGIFTLGMICGMMFLSVVKIAPKKKFNIFVLSGIVSMGAMVAAPITENIYAICILLYIAGLLNAILNTLLNTTTQLIVPQEMRGKVFALMGTCTQALSPIGMIVGGVLGGILGSKQVIVGSFSATIIFIAFFAFMKSAKKVINYDPEHETLEDIM</sequence>
<keyword evidence="5 7" id="KW-1133">Transmembrane helix</keyword>
<keyword evidence="6 7" id="KW-0472">Membrane</keyword>
<feature type="transmembrane region" description="Helical" evidence="7">
    <location>
        <begin position="242"/>
        <end position="264"/>
    </location>
</feature>